<sequence length="589" mass="67416">MSVASFPIVSRRTASAVIVIRNYASYPLLAEWMTEDIFHQRVDVLRLLVKTGFPNNHYDYFLFLFCFLIIIVAAIWALGMRSQVNSYPLLLLFVPVLILTGIAFRRRRIQIRYLEFLEKLKALLIDFNKTDHRRHSLRWIVRNTRSLEDYAEEYPNARPVLIIEIRHNIPQDNVDEEQLPVYYAQDPNGITLPKYAEVIEMESSPGGSSSQSQTQIQNTTSREIIPTLSFLYTAIRNYFLYLSSLRFIYLPRPLKVFLQSLSSTIEASSDCPPIERSDQKQASKFGNLVTPSDVIGRLSLACFLGFVAFYCSSLTVMSWSGFKKNLNRAGTTLMQKAGAVDKTVDRDFDDEVQKFKTQVSRDVVLLLSNFFGTLRLEAKAEALTREAKGFLDALRAMSTSQKRIAETIANFRDESHSEMNAIGQQYKTVVEQLDEQSRGELDSAFRTTVLEPLSRFCAYFPDINAAISRRNKKLLDYDAIRSKVRKLVDKPSEDTSKLPLAEREANQAHEIYERYNTLLINEIPIIVDMRIPYVDPSFEALVKSQYQFVRESNDAFESLRSGFPATENTADGRVEGVLQQMRELSICGM</sequence>
<dbReference type="AlphaFoldDB" id="A0A261Y743"/>
<feature type="transmembrane region" description="Helical" evidence="4">
    <location>
        <begin position="60"/>
        <end position="79"/>
    </location>
</feature>
<dbReference type="SUPFAM" id="SSF103657">
    <property type="entry name" value="BAR/IMD domain-like"/>
    <property type="match status" value="1"/>
</dbReference>
<keyword evidence="3" id="KW-0206">Cytoskeleton</keyword>
<evidence type="ECO:0000313" key="6">
    <source>
        <dbReference type="EMBL" id="OZJ06413.1"/>
    </source>
</evidence>
<dbReference type="OrthoDB" id="446293at2759"/>
<dbReference type="PROSITE" id="PS51021">
    <property type="entry name" value="BAR"/>
    <property type="match status" value="1"/>
</dbReference>
<gene>
    <name evidence="6" type="ORF">BZG36_00545</name>
</gene>
<feature type="transmembrane region" description="Helical" evidence="4">
    <location>
        <begin position="298"/>
        <end position="319"/>
    </location>
</feature>
<dbReference type="Gene3D" id="1.20.1270.60">
    <property type="entry name" value="Arfaptin homology (AH) domain/BAR domain"/>
    <property type="match status" value="1"/>
</dbReference>
<dbReference type="GO" id="GO:0051666">
    <property type="term" value="P:actin cortical patch localization"/>
    <property type="evidence" value="ECO:0007669"/>
    <property type="project" value="InterPro"/>
</dbReference>
<dbReference type="InterPro" id="IPR004148">
    <property type="entry name" value="BAR_dom"/>
</dbReference>
<protein>
    <recommendedName>
        <fullName evidence="5">BAR domain-containing protein</fullName>
    </recommendedName>
</protein>
<dbReference type="PANTHER" id="PTHR47174">
    <property type="entry name" value="BRIDGING INTEGRATOR 3"/>
    <property type="match status" value="1"/>
</dbReference>
<keyword evidence="4" id="KW-0812">Transmembrane</keyword>
<reference evidence="6 7" key="1">
    <citation type="journal article" date="2017" name="Mycologia">
        <title>Bifiguratus adelaidae, gen. et sp. nov., a new member of Mucoromycotina in endophytic and soil-dwelling habitats.</title>
        <authorList>
            <person name="Torres-Cruz T.J."/>
            <person name="Billingsley Tobias T.L."/>
            <person name="Almatruk M."/>
            <person name="Hesse C."/>
            <person name="Kuske C.R."/>
            <person name="Desiro A."/>
            <person name="Benucci G.M."/>
            <person name="Bonito G."/>
            <person name="Stajich J.E."/>
            <person name="Dunlap C."/>
            <person name="Arnold A.E."/>
            <person name="Porras-Alfaro A."/>
        </authorList>
    </citation>
    <scope>NUCLEOTIDE SEQUENCE [LARGE SCALE GENOMIC DNA]</scope>
    <source>
        <strain evidence="6 7">AZ0501</strain>
    </source>
</reference>
<organism evidence="6 7">
    <name type="scientific">Bifiguratus adelaidae</name>
    <dbReference type="NCBI Taxonomy" id="1938954"/>
    <lineage>
        <taxon>Eukaryota</taxon>
        <taxon>Fungi</taxon>
        <taxon>Fungi incertae sedis</taxon>
        <taxon>Mucoromycota</taxon>
        <taxon>Mucoromycotina</taxon>
        <taxon>Endogonomycetes</taxon>
        <taxon>Endogonales</taxon>
        <taxon>Endogonales incertae sedis</taxon>
        <taxon>Bifiguratus</taxon>
    </lineage>
</organism>
<proteinExistence type="predicted"/>
<dbReference type="EMBL" id="MVBO01000003">
    <property type="protein sequence ID" value="OZJ06413.1"/>
    <property type="molecule type" value="Genomic_DNA"/>
</dbReference>
<keyword evidence="2" id="KW-0963">Cytoplasm</keyword>
<dbReference type="GO" id="GO:0006897">
    <property type="term" value="P:endocytosis"/>
    <property type="evidence" value="ECO:0007669"/>
    <property type="project" value="InterPro"/>
</dbReference>
<dbReference type="GO" id="GO:0008289">
    <property type="term" value="F:lipid binding"/>
    <property type="evidence" value="ECO:0007669"/>
    <property type="project" value="TreeGrafter"/>
</dbReference>
<keyword evidence="4" id="KW-0472">Membrane</keyword>
<evidence type="ECO:0000256" key="1">
    <source>
        <dbReference type="ARBA" id="ARBA00004245"/>
    </source>
</evidence>
<evidence type="ECO:0000313" key="7">
    <source>
        <dbReference type="Proteomes" id="UP000242875"/>
    </source>
</evidence>
<dbReference type="GO" id="GO:0097320">
    <property type="term" value="P:plasma membrane tubulation"/>
    <property type="evidence" value="ECO:0007669"/>
    <property type="project" value="TreeGrafter"/>
</dbReference>
<feature type="domain" description="BAR" evidence="5">
    <location>
        <begin position="333"/>
        <end position="572"/>
    </location>
</feature>
<keyword evidence="7" id="KW-1185">Reference proteome</keyword>
<dbReference type="PANTHER" id="PTHR47174:SF3">
    <property type="entry name" value="BRIDGING INTEGRATOR 3"/>
    <property type="match status" value="1"/>
</dbReference>
<feature type="transmembrane region" description="Helical" evidence="4">
    <location>
        <begin position="85"/>
        <end position="104"/>
    </location>
</feature>
<feature type="transmembrane region" description="Helical" evidence="4">
    <location>
        <begin position="230"/>
        <end position="249"/>
    </location>
</feature>
<evidence type="ECO:0000256" key="4">
    <source>
        <dbReference type="SAM" id="Phobius"/>
    </source>
</evidence>
<keyword evidence="4" id="KW-1133">Transmembrane helix</keyword>
<dbReference type="SMART" id="SM00721">
    <property type="entry name" value="BAR"/>
    <property type="match status" value="1"/>
</dbReference>
<evidence type="ECO:0000256" key="2">
    <source>
        <dbReference type="ARBA" id="ARBA00022490"/>
    </source>
</evidence>
<accession>A0A261Y743</accession>
<dbReference type="Pfam" id="PF03114">
    <property type="entry name" value="BAR"/>
    <property type="match status" value="1"/>
</dbReference>
<dbReference type="Proteomes" id="UP000242875">
    <property type="component" value="Unassembled WGS sequence"/>
</dbReference>
<comment type="subcellular location">
    <subcellularLocation>
        <location evidence="1">Cytoplasm</location>
        <location evidence="1">Cytoskeleton</location>
    </subcellularLocation>
</comment>
<name>A0A261Y743_9FUNG</name>
<comment type="caution">
    <text evidence="6">The sequence shown here is derived from an EMBL/GenBank/DDBJ whole genome shotgun (WGS) entry which is preliminary data.</text>
</comment>
<dbReference type="GO" id="GO:0005737">
    <property type="term" value="C:cytoplasm"/>
    <property type="evidence" value="ECO:0007669"/>
    <property type="project" value="InterPro"/>
</dbReference>
<dbReference type="InterPro" id="IPR046982">
    <property type="entry name" value="BIN3/RVS161-like"/>
</dbReference>
<dbReference type="GO" id="GO:0015629">
    <property type="term" value="C:actin cytoskeleton"/>
    <property type="evidence" value="ECO:0007669"/>
    <property type="project" value="TreeGrafter"/>
</dbReference>
<evidence type="ECO:0000256" key="3">
    <source>
        <dbReference type="ARBA" id="ARBA00023212"/>
    </source>
</evidence>
<dbReference type="InterPro" id="IPR027267">
    <property type="entry name" value="AH/BAR_dom_sf"/>
</dbReference>
<evidence type="ECO:0000259" key="5">
    <source>
        <dbReference type="PROSITE" id="PS51021"/>
    </source>
</evidence>